<protein>
    <submittedName>
        <fullName evidence="1">Uncharacterized protein</fullName>
    </submittedName>
</protein>
<evidence type="ECO:0000313" key="1">
    <source>
        <dbReference type="EMBL" id="WTS10873.1"/>
    </source>
</evidence>
<gene>
    <name evidence="1" type="ORF">OHU69_07190</name>
</gene>
<organism evidence="1">
    <name type="scientific">Streptomyces sp. NBC_00119</name>
    <dbReference type="NCBI Taxonomy" id="2975659"/>
    <lineage>
        <taxon>Bacteria</taxon>
        <taxon>Bacillati</taxon>
        <taxon>Actinomycetota</taxon>
        <taxon>Actinomycetes</taxon>
        <taxon>Kitasatosporales</taxon>
        <taxon>Streptomycetaceae</taxon>
        <taxon>Streptomyces</taxon>
    </lineage>
</organism>
<sequence>MSWTLEEMTACASRDILVIPGDVLGRACRAGLLPMEPSAHLVSADRQSSQDPDQAWTN</sequence>
<name>A0AAU1TYX6_9ACTN</name>
<reference evidence="1" key="1">
    <citation type="submission" date="2022-10" db="EMBL/GenBank/DDBJ databases">
        <title>The complete genomes of actinobacterial strains from the NBC collection.</title>
        <authorList>
            <person name="Joergensen T.S."/>
            <person name="Alvarez Arevalo M."/>
            <person name="Sterndorff E.B."/>
            <person name="Faurdal D."/>
            <person name="Vuksanovic O."/>
            <person name="Mourched A.-S."/>
            <person name="Charusanti P."/>
            <person name="Shaw S."/>
            <person name="Blin K."/>
            <person name="Weber T."/>
        </authorList>
    </citation>
    <scope>NUCLEOTIDE SEQUENCE</scope>
    <source>
        <strain evidence="1">NBC_00119</strain>
    </source>
</reference>
<proteinExistence type="predicted"/>
<accession>A0AAU1TYX6</accession>
<dbReference type="EMBL" id="CP108195">
    <property type="protein sequence ID" value="WTS10873.1"/>
    <property type="molecule type" value="Genomic_DNA"/>
</dbReference>
<dbReference type="AlphaFoldDB" id="A0AAU1TYX6"/>